<evidence type="ECO:0000313" key="7">
    <source>
        <dbReference type="Proteomes" id="UP001144157"/>
    </source>
</evidence>
<keyword evidence="1" id="KW-0805">Transcription regulation</keyword>
<dbReference type="SMART" id="SM00906">
    <property type="entry name" value="Fungal_trans"/>
    <property type="match status" value="1"/>
</dbReference>
<feature type="compositionally biased region" description="Polar residues" evidence="4">
    <location>
        <begin position="59"/>
        <end position="70"/>
    </location>
</feature>
<dbReference type="PANTHER" id="PTHR46910:SF5">
    <property type="entry name" value="ZN(II)2CYS6 TRANSCRIPTION FACTOR (EUROFUNG)"/>
    <property type="match status" value="1"/>
</dbReference>
<keyword evidence="3" id="KW-0539">Nucleus</keyword>
<feature type="region of interest" description="Disordered" evidence="4">
    <location>
        <begin position="1"/>
        <end position="85"/>
    </location>
</feature>
<evidence type="ECO:0000256" key="3">
    <source>
        <dbReference type="ARBA" id="ARBA00023242"/>
    </source>
</evidence>
<name>A0A9W6APK5_ASPTU</name>
<keyword evidence="2" id="KW-0804">Transcription</keyword>
<dbReference type="GO" id="GO:0006351">
    <property type="term" value="P:DNA-templated transcription"/>
    <property type="evidence" value="ECO:0007669"/>
    <property type="project" value="InterPro"/>
</dbReference>
<dbReference type="GO" id="GO:0003700">
    <property type="term" value="F:DNA-binding transcription factor activity"/>
    <property type="evidence" value="ECO:0007669"/>
    <property type="project" value="InterPro"/>
</dbReference>
<gene>
    <name evidence="6" type="ORF">AtubIFM56815_009513</name>
</gene>
<comment type="caution">
    <text evidence="6">The sequence shown here is derived from an EMBL/GenBank/DDBJ whole genome shotgun (WGS) entry which is preliminary data.</text>
</comment>
<dbReference type="GO" id="GO:0008270">
    <property type="term" value="F:zinc ion binding"/>
    <property type="evidence" value="ECO:0007669"/>
    <property type="project" value="InterPro"/>
</dbReference>
<dbReference type="AlphaFoldDB" id="A0A9W6APK5"/>
<evidence type="ECO:0000256" key="1">
    <source>
        <dbReference type="ARBA" id="ARBA00023015"/>
    </source>
</evidence>
<reference evidence="6" key="1">
    <citation type="submission" date="2022-07" db="EMBL/GenBank/DDBJ databases">
        <title>Taxonomy of Aspergillus series Nigri: significant species reduction supported by multi-species coalescent approaches.</title>
        <authorList>
            <person name="Bian C."/>
            <person name="Kusuya Y."/>
            <person name="Sklenar F."/>
            <person name="D'hooge E."/>
            <person name="Yaguchi T."/>
            <person name="Takahashi H."/>
            <person name="Hubka V."/>
        </authorList>
    </citation>
    <scope>NUCLEOTIDE SEQUENCE</scope>
    <source>
        <strain evidence="6">IFM 56815</strain>
    </source>
</reference>
<protein>
    <recommendedName>
        <fullName evidence="5">Xylanolytic transcriptional activator regulatory domain-containing protein</fullName>
    </recommendedName>
</protein>
<proteinExistence type="predicted"/>
<dbReference type="GO" id="GO:0003677">
    <property type="term" value="F:DNA binding"/>
    <property type="evidence" value="ECO:0007669"/>
    <property type="project" value="InterPro"/>
</dbReference>
<evidence type="ECO:0000256" key="4">
    <source>
        <dbReference type="SAM" id="MobiDB-lite"/>
    </source>
</evidence>
<dbReference type="InterPro" id="IPR050987">
    <property type="entry name" value="AtrR-like"/>
</dbReference>
<organism evidence="6 7">
    <name type="scientific">Aspergillus tubingensis</name>
    <dbReference type="NCBI Taxonomy" id="5068"/>
    <lineage>
        <taxon>Eukaryota</taxon>
        <taxon>Fungi</taxon>
        <taxon>Dikarya</taxon>
        <taxon>Ascomycota</taxon>
        <taxon>Pezizomycotina</taxon>
        <taxon>Eurotiomycetes</taxon>
        <taxon>Eurotiomycetidae</taxon>
        <taxon>Eurotiales</taxon>
        <taxon>Aspergillaceae</taxon>
        <taxon>Aspergillus</taxon>
        <taxon>Aspergillus subgen. Circumdati</taxon>
    </lineage>
</organism>
<dbReference type="PANTHER" id="PTHR46910">
    <property type="entry name" value="TRANSCRIPTION FACTOR PDR1"/>
    <property type="match status" value="1"/>
</dbReference>
<feature type="compositionally biased region" description="Polar residues" evidence="4">
    <location>
        <begin position="25"/>
        <end position="42"/>
    </location>
</feature>
<dbReference type="EMBL" id="BRPE01000006">
    <property type="protein sequence ID" value="GLA85277.1"/>
    <property type="molecule type" value="Genomic_DNA"/>
</dbReference>
<evidence type="ECO:0000313" key="6">
    <source>
        <dbReference type="EMBL" id="GLA85277.1"/>
    </source>
</evidence>
<evidence type="ECO:0000256" key="2">
    <source>
        <dbReference type="ARBA" id="ARBA00023163"/>
    </source>
</evidence>
<feature type="domain" description="Xylanolytic transcriptional activator regulatory" evidence="5">
    <location>
        <begin position="273"/>
        <end position="344"/>
    </location>
</feature>
<sequence length="637" mass="70862">MTLSRSRLHPALDSSERLHAPAGSTVVSEQNSASKSSLSTVPTLPLGDVNDQGHLGCNSVHTSLPTSSVTVPGHTTPVSATSTDTTSNLIREELASHAHLSPDRVWVLQSALDLVGKFVSASQSADETHDNDQGSVQDTFTPDEIPLELFYMLLHVQGESAEGALLHWPDHISSKTFERMCAALGSRAANGQLALRYSLCVLTKATVYVSRWLRFGAPDGMLDSLEKSRNVYIATCLRYLQEIDFTRPPSLSMLQALLSGASLVQLLGETSRSWFLTAVASKVLVALGYHQSSLKFLESDEGFEVRQCIYWCYYMDKTLSMLLVRPSSLPNLPYQPSSLVYQDTANPLSRKVKILLRLSQVQDRYLHIFFKNPHLDETNLPQLVDSLHSELTSISVSIAKYRSDYVSNLIWESEWDAVDFTFYSVATTVLRLNSLFLHDYRKREECVSYARSALRSMQACQKHISTTSRSSADSLIWTVLLYPLTPFFVLFCNVVASSNIFDLDLLNEVTVTIANIPDQCTFSTNLQHLLSQLISLCSNLHEVQARLVLPVPDNHQIIDINITAQPLPNSPRRSGVSETITCNTPTDEQAQPPVQAPAVNTALAAKEGSVWDDELLWELFNIQPSVEWFDVDYCNET</sequence>
<feature type="compositionally biased region" description="Low complexity" evidence="4">
    <location>
        <begin position="75"/>
        <end position="85"/>
    </location>
</feature>
<evidence type="ECO:0000259" key="5">
    <source>
        <dbReference type="SMART" id="SM00906"/>
    </source>
</evidence>
<dbReference type="Pfam" id="PF04082">
    <property type="entry name" value="Fungal_trans"/>
    <property type="match status" value="1"/>
</dbReference>
<dbReference type="InterPro" id="IPR007219">
    <property type="entry name" value="XnlR_reg_dom"/>
</dbReference>
<dbReference type="Proteomes" id="UP001144157">
    <property type="component" value="Unassembled WGS sequence"/>
</dbReference>
<accession>A0A9W6APK5</accession>
<dbReference type="CDD" id="cd12148">
    <property type="entry name" value="fungal_TF_MHR"/>
    <property type="match status" value="1"/>
</dbReference>